<name>A0A452XQ82_AEGTS</name>
<dbReference type="Gramene" id="AET1Gv20108200.3">
    <property type="protein sequence ID" value="AET1Gv20108200.3"/>
    <property type="gene ID" value="AET1Gv20108200"/>
</dbReference>
<protein>
    <submittedName>
        <fullName evidence="2">Uncharacterized protein</fullName>
    </submittedName>
</protein>
<dbReference type="Proteomes" id="UP000015105">
    <property type="component" value="Chromosome 1D"/>
</dbReference>
<sequence>GSLQNPHNHRHAGPHGRVTPPTRRCLRRDLFPPPHKYRAQASPQIDRARPLWFATPGAANRTPGRPRRRRQHDRGLRQGRRRPPRHARRL</sequence>
<reference evidence="2" key="3">
    <citation type="journal article" date="2017" name="Nature">
        <title>Genome sequence of the progenitor of the wheat D genome Aegilops tauschii.</title>
        <authorList>
            <person name="Luo M.C."/>
            <person name="Gu Y.Q."/>
            <person name="Puiu D."/>
            <person name="Wang H."/>
            <person name="Twardziok S.O."/>
            <person name="Deal K.R."/>
            <person name="Huo N."/>
            <person name="Zhu T."/>
            <person name="Wang L."/>
            <person name="Wang Y."/>
            <person name="McGuire P.E."/>
            <person name="Liu S."/>
            <person name="Long H."/>
            <person name="Ramasamy R.K."/>
            <person name="Rodriguez J.C."/>
            <person name="Van S.L."/>
            <person name="Yuan L."/>
            <person name="Wang Z."/>
            <person name="Xia Z."/>
            <person name="Xiao L."/>
            <person name="Anderson O.D."/>
            <person name="Ouyang S."/>
            <person name="Liang Y."/>
            <person name="Zimin A.V."/>
            <person name="Pertea G."/>
            <person name="Qi P."/>
            <person name="Bennetzen J.L."/>
            <person name="Dai X."/>
            <person name="Dawson M.W."/>
            <person name="Muller H.G."/>
            <person name="Kugler K."/>
            <person name="Rivarola-Duarte L."/>
            <person name="Spannagl M."/>
            <person name="Mayer K.F.X."/>
            <person name="Lu F.H."/>
            <person name="Bevan M.W."/>
            <person name="Leroy P."/>
            <person name="Li P."/>
            <person name="You F.M."/>
            <person name="Sun Q."/>
            <person name="Liu Z."/>
            <person name="Lyons E."/>
            <person name="Wicker T."/>
            <person name="Salzberg S.L."/>
            <person name="Devos K.M."/>
            <person name="Dvorak J."/>
        </authorList>
    </citation>
    <scope>NUCLEOTIDE SEQUENCE [LARGE SCALE GENOMIC DNA]</scope>
    <source>
        <strain evidence="2">cv. AL8/78</strain>
    </source>
</reference>
<organism evidence="2 3">
    <name type="scientific">Aegilops tauschii subsp. strangulata</name>
    <name type="common">Goatgrass</name>
    <dbReference type="NCBI Taxonomy" id="200361"/>
    <lineage>
        <taxon>Eukaryota</taxon>
        <taxon>Viridiplantae</taxon>
        <taxon>Streptophyta</taxon>
        <taxon>Embryophyta</taxon>
        <taxon>Tracheophyta</taxon>
        <taxon>Spermatophyta</taxon>
        <taxon>Magnoliopsida</taxon>
        <taxon>Liliopsida</taxon>
        <taxon>Poales</taxon>
        <taxon>Poaceae</taxon>
        <taxon>BOP clade</taxon>
        <taxon>Pooideae</taxon>
        <taxon>Triticodae</taxon>
        <taxon>Triticeae</taxon>
        <taxon>Triticinae</taxon>
        <taxon>Aegilops</taxon>
    </lineage>
</organism>
<dbReference type="EnsemblPlants" id="AET1Gv20108200.3">
    <property type="protein sequence ID" value="AET1Gv20108200.3"/>
    <property type="gene ID" value="AET1Gv20108200"/>
</dbReference>
<feature type="region of interest" description="Disordered" evidence="1">
    <location>
        <begin position="1"/>
        <end position="90"/>
    </location>
</feature>
<proteinExistence type="predicted"/>
<dbReference type="AlphaFoldDB" id="A0A452XQ82"/>
<reference evidence="2" key="5">
    <citation type="journal article" date="2021" name="G3 (Bethesda)">
        <title>Aegilops tauschii genome assembly Aet v5.0 features greater sequence contiguity and improved annotation.</title>
        <authorList>
            <person name="Wang L."/>
            <person name="Zhu T."/>
            <person name="Rodriguez J.C."/>
            <person name="Deal K.R."/>
            <person name="Dubcovsky J."/>
            <person name="McGuire P.E."/>
            <person name="Lux T."/>
            <person name="Spannagl M."/>
            <person name="Mayer K.F.X."/>
            <person name="Baldrich P."/>
            <person name="Meyers B.C."/>
            <person name="Huo N."/>
            <person name="Gu Y.Q."/>
            <person name="Zhou H."/>
            <person name="Devos K.M."/>
            <person name="Bennetzen J.L."/>
            <person name="Unver T."/>
            <person name="Budak H."/>
            <person name="Gulick P.J."/>
            <person name="Galiba G."/>
            <person name="Kalapos B."/>
            <person name="Nelson D.R."/>
            <person name="Li P."/>
            <person name="You F.M."/>
            <person name="Luo M.C."/>
            <person name="Dvorak J."/>
        </authorList>
    </citation>
    <scope>NUCLEOTIDE SEQUENCE [LARGE SCALE GENOMIC DNA]</scope>
    <source>
        <strain evidence="2">cv. AL8/78</strain>
    </source>
</reference>
<feature type="compositionally biased region" description="Basic residues" evidence="1">
    <location>
        <begin position="64"/>
        <end position="90"/>
    </location>
</feature>
<keyword evidence="3" id="KW-1185">Reference proteome</keyword>
<reference evidence="2" key="4">
    <citation type="submission" date="2019-03" db="UniProtKB">
        <authorList>
            <consortium name="EnsemblPlants"/>
        </authorList>
    </citation>
    <scope>IDENTIFICATION</scope>
</reference>
<evidence type="ECO:0000256" key="1">
    <source>
        <dbReference type="SAM" id="MobiDB-lite"/>
    </source>
</evidence>
<accession>A0A452XQ82</accession>
<reference evidence="3" key="1">
    <citation type="journal article" date="2014" name="Science">
        <title>Ancient hybridizations among the ancestral genomes of bread wheat.</title>
        <authorList>
            <consortium name="International Wheat Genome Sequencing Consortium,"/>
            <person name="Marcussen T."/>
            <person name="Sandve S.R."/>
            <person name="Heier L."/>
            <person name="Spannagl M."/>
            <person name="Pfeifer M."/>
            <person name="Jakobsen K.S."/>
            <person name="Wulff B.B."/>
            <person name="Steuernagel B."/>
            <person name="Mayer K.F."/>
            <person name="Olsen O.A."/>
        </authorList>
    </citation>
    <scope>NUCLEOTIDE SEQUENCE [LARGE SCALE GENOMIC DNA]</scope>
    <source>
        <strain evidence="3">cv. AL8/78</strain>
    </source>
</reference>
<evidence type="ECO:0000313" key="2">
    <source>
        <dbReference type="EnsemblPlants" id="AET1Gv20108200.3"/>
    </source>
</evidence>
<evidence type="ECO:0000313" key="3">
    <source>
        <dbReference type="Proteomes" id="UP000015105"/>
    </source>
</evidence>
<reference evidence="3" key="2">
    <citation type="journal article" date="2017" name="Nat. Plants">
        <title>The Aegilops tauschii genome reveals multiple impacts of transposons.</title>
        <authorList>
            <person name="Zhao G."/>
            <person name="Zou C."/>
            <person name="Li K."/>
            <person name="Wang K."/>
            <person name="Li T."/>
            <person name="Gao L."/>
            <person name="Zhang X."/>
            <person name="Wang H."/>
            <person name="Yang Z."/>
            <person name="Liu X."/>
            <person name="Jiang W."/>
            <person name="Mao L."/>
            <person name="Kong X."/>
            <person name="Jiao Y."/>
            <person name="Jia J."/>
        </authorList>
    </citation>
    <scope>NUCLEOTIDE SEQUENCE [LARGE SCALE GENOMIC DNA]</scope>
    <source>
        <strain evidence="3">cv. AL8/78</strain>
    </source>
</reference>